<dbReference type="PANTHER" id="PTHR12608:SF1">
    <property type="entry name" value="TRANSMEMBRANE PROTEIN 165"/>
    <property type="match status" value="1"/>
</dbReference>
<feature type="region of interest" description="Disordered" evidence="7">
    <location>
        <begin position="179"/>
        <end position="198"/>
    </location>
</feature>
<evidence type="ECO:0000256" key="1">
    <source>
        <dbReference type="ARBA" id="ARBA00004141"/>
    </source>
</evidence>
<evidence type="ECO:0000256" key="2">
    <source>
        <dbReference type="ARBA" id="ARBA00009190"/>
    </source>
</evidence>
<organism evidence="9 10">
    <name type="scientific">Smittium culicis</name>
    <dbReference type="NCBI Taxonomy" id="133412"/>
    <lineage>
        <taxon>Eukaryota</taxon>
        <taxon>Fungi</taxon>
        <taxon>Fungi incertae sedis</taxon>
        <taxon>Zoopagomycota</taxon>
        <taxon>Kickxellomycotina</taxon>
        <taxon>Harpellomycetes</taxon>
        <taxon>Harpellales</taxon>
        <taxon>Legeriomycetaceae</taxon>
        <taxon>Smittium</taxon>
    </lineage>
</organism>
<dbReference type="InterPro" id="IPR001727">
    <property type="entry name" value="GDT1-like"/>
</dbReference>
<feature type="transmembrane region" description="Helical" evidence="6">
    <location>
        <begin position="71"/>
        <end position="91"/>
    </location>
</feature>
<keyword evidence="6" id="KW-0732">Signal</keyword>
<dbReference type="EMBL" id="LSSM01001931">
    <property type="protein sequence ID" value="OMJ23949.1"/>
    <property type="molecule type" value="Genomic_DNA"/>
</dbReference>
<protein>
    <recommendedName>
        <fullName evidence="6">GDT1 family protein</fullName>
    </recommendedName>
</protein>
<dbReference type="InterPro" id="IPR049555">
    <property type="entry name" value="GDT1-like_CS"/>
</dbReference>
<feature type="signal peptide" evidence="6">
    <location>
        <begin position="1"/>
        <end position="26"/>
    </location>
</feature>
<keyword evidence="10" id="KW-1185">Reference proteome</keyword>
<keyword evidence="3 6" id="KW-0812">Transmembrane</keyword>
<proteinExistence type="inferred from homology"/>
<sequence length="355" mass="38872">MSASLSFRKYLFLTAFLLSLSTSLLASPYINDSNPSSSLPSKPSKNSILASQNTPKHDSFNKYKETLTQSFVMILFSEIGDKTFLIAAILAMKHSRMLIFISSCSALWLMSLLSALLGNVLLSFVSQKIVSLLASLTFVIFSIKMLFEAREIKDEDINDEMSSIQNELLQANLLSKDKSLSPTTDPANSNSDLSSKLEAGTLKPSSSAITLNSNSPPSFNVQIDQLDYSLPIEHASTPSTSNLPPLKARDSLSTSIKNLFSFLLSPIFVQVFALMFIAEWGDRSQIATIALGASNSVLCVTIGTIVGHTICTGLAVLCGRYLAEKISVKLLTYVGCFLFFVFGILYFIEFYSLNY</sequence>
<comment type="similarity">
    <text evidence="2 6">Belongs to the GDT1 family.</text>
</comment>
<keyword evidence="5 6" id="KW-0472">Membrane</keyword>
<dbReference type="GO" id="GO:0032472">
    <property type="term" value="P:Golgi calcium ion transport"/>
    <property type="evidence" value="ECO:0007669"/>
    <property type="project" value="TreeGrafter"/>
</dbReference>
<dbReference type="PROSITE" id="PS01214">
    <property type="entry name" value="UPF0016"/>
    <property type="match status" value="1"/>
</dbReference>
<comment type="subcellular location">
    <subcellularLocation>
        <location evidence="1 6">Membrane</location>
        <topology evidence="1 6">Multi-pass membrane protein</topology>
    </subcellularLocation>
</comment>
<dbReference type="GO" id="GO:0005794">
    <property type="term" value="C:Golgi apparatus"/>
    <property type="evidence" value="ECO:0007669"/>
    <property type="project" value="TreeGrafter"/>
</dbReference>
<feature type="chain" id="PRO_5015069028" description="GDT1 family protein" evidence="6">
    <location>
        <begin position="27"/>
        <end position="355"/>
    </location>
</feature>
<dbReference type="Pfam" id="PF01169">
    <property type="entry name" value="GDT1"/>
    <property type="match status" value="2"/>
</dbReference>
<dbReference type="PANTHER" id="PTHR12608">
    <property type="entry name" value="TRANSMEMBRANE PROTEIN HTP-1 RELATED"/>
    <property type="match status" value="1"/>
</dbReference>
<evidence type="ECO:0000256" key="5">
    <source>
        <dbReference type="ARBA" id="ARBA00023136"/>
    </source>
</evidence>
<evidence type="ECO:0000313" key="9">
    <source>
        <dbReference type="EMBL" id="OMJ23949.1"/>
    </source>
</evidence>
<evidence type="ECO:0000256" key="4">
    <source>
        <dbReference type="ARBA" id="ARBA00022989"/>
    </source>
</evidence>
<feature type="compositionally biased region" description="Low complexity" evidence="7">
    <location>
        <begin position="32"/>
        <end position="47"/>
    </location>
</feature>
<dbReference type="GO" id="GO:0015085">
    <property type="term" value="F:calcium ion transmembrane transporter activity"/>
    <property type="evidence" value="ECO:0007669"/>
    <property type="project" value="TreeGrafter"/>
</dbReference>
<keyword evidence="4 6" id="KW-1133">Transmembrane helix</keyword>
<evidence type="ECO:0000313" key="8">
    <source>
        <dbReference type="EMBL" id="OMJ12074.1"/>
    </source>
</evidence>
<reference evidence="10" key="1">
    <citation type="submission" date="2017-01" db="EMBL/GenBank/DDBJ databases">
        <authorList>
            <person name="Wang Y."/>
            <person name="White M."/>
            <person name="Kvist S."/>
            <person name="Moncalvo J.-M."/>
        </authorList>
    </citation>
    <scope>NUCLEOTIDE SEQUENCE [LARGE SCALE GENOMIC DNA]</scope>
    <source>
        <strain evidence="10">ID-206-W2</strain>
    </source>
</reference>
<dbReference type="Proteomes" id="UP000187429">
    <property type="component" value="Unassembled WGS sequence"/>
</dbReference>
<accession>A0A1R1YAH5</accession>
<dbReference type="AlphaFoldDB" id="A0A1R1YAH5"/>
<reference evidence="9" key="2">
    <citation type="submission" date="2017-01" db="EMBL/GenBank/DDBJ databases">
        <authorList>
            <person name="Mah S.A."/>
            <person name="Swanson W.J."/>
            <person name="Moy G.W."/>
            <person name="Vacquier V.D."/>
        </authorList>
    </citation>
    <scope>NUCLEOTIDE SEQUENCE [LARGE SCALE GENOMIC DNA]</scope>
    <source>
        <strain evidence="9">ID-206-W2</strain>
    </source>
</reference>
<feature type="transmembrane region" description="Helical" evidence="6">
    <location>
        <begin position="98"/>
        <end position="117"/>
    </location>
</feature>
<dbReference type="EMBL" id="LSSM01005730">
    <property type="protein sequence ID" value="OMJ12074.1"/>
    <property type="molecule type" value="Genomic_DNA"/>
</dbReference>
<dbReference type="GO" id="GO:0000329">
    <property type="term" value="C:fungal-type vacuole membrane"/>
    <property type="evidence" value="ECO:0007669"/>
    <property type="project" value="TreeGrafter"/>
</dbReference>
<feature type="region of interest" description="Disordered" evidence="7">
    <location>
        <begin position="32"/>
        <end position="53"/>
    </location>
</feature>
<feature type="transmembrane region" description="Helical" evidence="6">
    <location>
        <begin position="129"/>
        <end position="147"/>
    </location>
</feature>
<dbReference type="GO" id="GO:0005384">
    <property type="term" value="F:manganese ion transmembrane transporter activity"/>
    <property type="evidence" value="ECO:0007669"/>
    <property type="project" value="TreeGrafter"/>
</dbReference>
<name>A0A1R1YAH5_9FUNG</name>
<feature type="transmembrane region" description="Helical" evidence="6">
    <location>
        <begin position="289"/>
        <end position="318"/>
    </location>
</feature>
<dbReference type="GO" id="GO:0032468">
    <property type="term" value="P:Golgi calcium ion homeostasis"/>
    <property type="evidence" value="ECO:0007669"/>
    <property type="project" value="TreeGrafter"/>
</dbReference>
<gene>
    <name evidence="9" type="ORF">AYI69_g4803</name>
    <name evidence="8" type="ORF">AYI69_g9577</name>
</gene>
<evidence type="ECO:0000313" key="10">
    <source>
        <dbReference type="Proteomes" id="UP000187429"/>
    </source>
</evidence>
<feature type="compositionally biased region" description="Polar residues" evidence="7">
    <location>
        <begin position="180"/>
        <end position="194"/>
    </location>
</feature>
<feature type="transmembrane region" description="Helical" evidence="6">
    <location>
        <begin position="259"/>
        <end position="277"/>
    </location>
</feature>
<evidence type="ECO:0000256" key="3">
    <source>
        <dbReference type="ARBA" id="ARBA00022692"/>
    </source>
</evidence>
<comment type="caution">
    <text evidence="9">The sequence shown here is derived from an EMBL/GenBank/DDBJ whole genome shotgun (WGS) entry which is preliminary data.</text>
</comment>
<feature type="transmembrane region" description="Helical" evidence="6">
    <location>
        <begin position="330"/>
        <end position="348"/>
    </location>
</feature>
<evidence type="ECO:0000256" key="6">
    <source>
        <dbReference type="RuleBase" id="RU365102"/>
    </source>
</evidence>
<dbReference type="OrthoDB" id="442680at2759"/>
<evidence type="ECO:0000256" key="7">
    <source>
        <dbReference type="SAM" id="MobiDB-lite"/>
    </source>
</evidence>